<evidence type="ECO:0000313" key="9">
    <source>
        <dbReference type="Proteomes" id="UP001642483"/>
    </source>
</evidence>
<proteinExistence type="inferred from homology"/>
<protein>
    <recommendedName>
        <fullName evidence="7">Sulfatase N-terminal domain-containing protein</fullName>
    </recommendedName>
</protein>
<dbReference type="Pfam" id="PF14707">
    <property type="entry name" value="Sulfatase_C"/>
    <property type="match status" value="1"/>
</dbReference>
<gene>
    <name evidence="8" type="ORF">CVLEPA_LOCUS1417</name>
</gene>
<evidence type="ECO:0000256" key="2">
    <source>
        <dbReference type="ARBA" id="ARBA00008779"/>
    </source>
</evidence>
<evidence type="ECO:0000259" key="7">
    <source>
        <dbReference type="Pfam" id="PF00884"/>
    </source>
</evidence>
<dbReference type="Proteomes" id="UP001642483">
    <property type="component" value="Unassembled WGS sequence"/>
</dbReference>
<evidence type="ECO:0000256" key="6">
    <source>
        <dbReference type="ARBA" id="ARBA00022837"/>
    </source>
</evidence>
<organism evidence="8 9">
    <name type="scientific">Clavelina lepadiformis</name>
    <name type="common">Light-bulb sea squirt</name>
    <name type="synonym">Ascidia lepadiformis</name>
    <dbReference type="NCBI Taxonomy" id="159417"/>
    <lineage>
        <taxon>Eukaryota</taxon>
        <taxon>Metazoa</taxon>
        <taxon>Chordata</taxon>
        <taxon>Tunicata</taxon>
        <taxon>Ascidiacea</taxon>
        <taxon>Aplousobranchia</taxon>
        <taxon>Clavelinidae</taxon>
        <taxon>Clavelina</taxon>
    </lineage>
</organism>
<comment type="caution">
    <text evidence="8">The sequence shown here is derived from an EMBL/GenBank/DDBJ whole genome shotgun (WGS) entry which is preliminary data.</text>
</comment>
<evidence type="ECO:0000256" key="1">
    <source>
        <dbReference type="ARBA" id="ARBA00001913"/>
    </source>
</evidence>
<dbReference type="InterPro" id="IPR000917">
    <property type="entry name" value="Sulfatase_N"/>
</dbReference>
<keyword evidence="4" id="KW-0732">Signal</keyword>
<keyword evidence="5" id="KW-0378">Hydrolase</keyword>
<dbReference type="PANTHER" id="PTHR42693:SF42">
    <property type="entry name" value="ARYLSULFATASE G"/>
    <property type="match status" value="1"/>
</dbReference>
<dbReference type="SUPFAM" id="SSF53649">
    <property type="entry name" value="Alkaline phosphatase-like"/>
    <property type="match status" value="1"/>
</dbReference>
<evidence type="ECO:0000313" key="8">
    <source>
        <dbReference type="EMBL" id="CAK8672467.1"/>
    </source>
</evidence>
<keyword evidence="3" id="KW-0479">Metal-binding</keyword>
<comment type="similarity">
    <text evidence="2">Belongs to the sulfatase family.</text>
</comment>
<dbReference type="Gene3D" id="3.40.720.10">
    <property type="entry name" value="Alkaline Phosphatase, subunit A"/>
    <property type="match status" value="1"/>
</dbReference>
<dbReference type="Gene3D" id="3.30.1120.10">
    <property type="match status" value="1"/>
</dbReference>
<comment type="cofactor">
    <cofactor evidence="1">
        <name>Ca(2+)</name>
        <dbReference type="ChEBI" id="CHEBI:29108"/>
    </cofactor>
</comment>
<reference evidence="8 9" key="1">
    <citation type="submission" date="2024-02" db="EMBL/GenBank/DDBJ databases">
        <authorList>
            <person name="Daric V."/>
            <person name="Darras S."/>
        </authorList>
    </citation>
    <scope>NUCLEOTIDE SEQUENCE [LARGE SCALE GENOMIC DNA]</scope>
</reference>
<evidence type="ECO:0000256" key="5">
    <source>
        <dbReference type="ARBA" id="ARBA00022801"/>
    </source>
</evidence>
<dbReference type="InterPro" id="IPR024607">
    <property type="entry name" value="Sulfatase_CS"/>
</dbReference>
<name>A0ABP0F2G1_CLALP</name>
<sequence length="541" mass="60021">MRTMTYKVTYLLITMSVLIAFPLLHMCGFVSLDPWSEVIPFFFGKSNHRPNFVVFFADDIGWGDFGANWTPNKDATPNLNQMAREGLRLTDFHAGASVCTPSRASLLTGRLGLRTGVIHNFDPESLGGLPLNETTLAEVLKGNGYTTGMIGKWHLGITEKYHPRSRGFDYYYGLPYSNDMGCVDVFTYNLPPSINCPKNTSTDAYFKAALPLYENYDIVEQPADLIQLGDHYAAKATEFVDKAAKSGKPFLLYVAFAHMHCPLSHAERFTNATSLQTVYADTLYEMDNVIGRVLKSLKTNNLYDNTLTWFTGDNGPWSEKCQYSGSQGPFSGTWQFEKYGGGSTAKATTWEAGHREPTVVVWPNKIAPNQTSSALTSNLDIFPTLLSLAGATLPNYRHFDGMDLTLLFEGKTDKAHEVLFHPNSGDTFPFGEIDTVRLGNYKVLWKTGGSFANCGGVRAPQVAHNPPIVFDLEEDPAESTPLDDSFSKLQQIITDAALAREKLLDDIKNDNTSIPDYSKSKSAVPCCDRSVFYCRCKKDEA</sequence>
<dbReference type="EMBL" id="CAWYQH010000001">
    <property type="protein sequence ID" value="CAK8672467.1"/>
    <property type="molecule type" value="Genomic_DNA"/>
</dbReference>
<dbReference type="PROSITE" id="PS00149">
    <property type="entry name" value="SULFATASE_2"/>
    <property type="match status" value="1"/>
</dbReference>
<evidence type="ECO:0000256" key="4">
    <source>
        <dbReference type="ARBA" id="ARBA00022729"/>
    </source>
</evidence>
<dbReference type="PANTHER" id="PTHR42693">
    <property type="entry name" value="ARYLSULFATASE FAMILY MEMBER"/>
    <property type="match status" value="1"/>
</dbReference>
<keyword evidence="9" id="KW-1185">Reference proteome</keyword>
<feature type="domain" description="Sulfatase N-terminal" evidence="7">
    <location>
        <begin position="50"/>
        <end position="391"/>
    </location>
</feature>
<dbReference type="InterPro" id="IPR017850">
    <property type="entry name" value="Alkaline_phosphatase_core_sf"/>
</dbReference>
<dbReference type="InterPro" id="IPR050738">
    <property type="entry name" value="Sulfatase"/>
</dbReference>
<evidence type="ECO:0000256" key="3">
    <source>
        <dbReference type="ARBA" id="ARBA00022723"/>
    </source>
</evidence>
<dbReference type="PROSITE" id="PS00523">
    <property type="entry name" value="SULFATASE_1"/>
    <property type="match status" value="1"/>
</dbReference>
<accession>A0ABP0F2G1</accession>
<keyword evidence="6" id="KW-0106">Calcium</keyword>
<dbReference type="Pfam" id="PF00884">
    <property type="entry name" value="Sulfatase"/>
    <property type="match status" value="1"/>
</dbReference>